<dbReference type="PANTHER" id="PTHR21540:SF0">
    <property type="entry name" value="PHD FAMILY PROTEIN"/>
    <property type="match status" value="1"/>
</dbReference>
<evidence type="ECO:0000256" key="1">
    <source>
        <dbReference type="PROSITE-ProRule" id="PRU00175"/>
    </source>
</evidence>
<sequence>MSLYSSSSSSLPESAVWDPRATLRLDAHGTFTCIGFASSKGRRCRNPIASHNSVEIEKAISRLAICEPRATRMQPELEDLALRALCRRNHQDQAPEVVESWQARMRDLRRTLRTTRTVASPMPPSVTSTRSEARSHTERLTRPEGRLYRNRLPSPPTVVSPSPPTPRARTTIRLSRINTDNISVLDLTPASSTTPPSRQIPTSTTPSSQLLDPPATVPSSRVASPPPIPTPPVVYPPSPTDTTPERPPRPTCSRHLTVHSTRRPIEEHCPICYTAMAELPLEALVWCKASCGQSVHRECFDKWRRSRPHASVPLTCVLCRQPWQGPCAHDNDEPRLGNDKTYRDNAINAKPP</sequence>
<name>A0A8E2JJ23_9PEZI</name>
<keyword evidence="5" id="KW-1185">Reference proteome</keyword>
<dbReference type="InterPro" id="IPR013083">
    <property type="entry name" value="Znf_RING/FYVE/PHD"/>
</dbReference>
<dbReference type="AlphaFoldDB" id="A0A8E2JJ23"/>
<evidence type="ECO:0000259" key="3">
    <source>
        <dbReference type="PROSITE" id="PS50089"/>
    </source>
</evidence>
<keyword evidence="1" id="KW-0862">Zinc</keyword>
<evidence type="ECO:0000313" key="4">
    <source>
        <dbReference type="EMBL" id="OCK83899.1"/>
    </source>
</evidence>
<reference evidence="4 5" key="1">
    <citation type="journal article" date="2016" name="Nat. Commun.">
        <title>Ectomycorrhizal ecology is imprinted in the genome of the dominant symbiotic fungus Cenococcum geophilum.</title>
        <authorList>
            <consortium name="DOE Joint Genome Institute"/>
            <person name="Peter M."/>
            <person name="Kohler A."/>
            <person name="Ohm R.A."/>
            <person name="Kuo A."/>
            <person name="Krutzmann J."/>
            <person name="Morin E."/>
            <person name="Arend M."/>
            <person name="Barry K.W."/>
            <person name="Binder M."/>
            <person name="Choi C."/>
            <person name="Clum A."/>
            <person name="Copeland A."/>
            <person name="Grisel N."/>
            <person name="Haridas S."/>
            <person name="Kipfer T."/>
            <person name="LaButti K."/>
            <person name="Lindquist E."/>
            <person name="Lipzen A."/>
            <person name="Maire R."/>
            <person name="Meier B."/>
            <person name="Mihaltcheva S."/>
            <person name="Molinier V."/>
            <person name="Murat C."/>
            <person name="Poggeler S."/>
            <person name="Quandt C.A."/>
            <person name="Sperisen C."/>
            <person name="Tritt A."/>
            <person name="Tisserant E."/>
            <person name="Crous P.W."/>
            <person name="Henrissat B."/>
            <person name="Nehls U."/>
            <person name="Egli S."/>
            <person name="Spatafora J.W."/>
            <person name="Grigoriev I.V."/>
            <person name="Martin F.M."/>
        </authorList>
    </citation>
    <scope>NUCLEOTIDE SEQUENCE [LARGE SCALE GENOMIC DNA]</scope>
    <source>
        <strain evidence="4 5">CBS 459.81</strain>
    </source>
</reference>
<accession>A0A8E2JJ23</accession>
<keyword evidence="1" id="KW-0863">Zinc-finger</keyword>
<keyword evidence="1" id="KW-0479">Metal-binding</keyword>
<dbReference type="InterPro" id="IPR001841">
    <property type="entry name" value="Znf_RING"/>
</dbReference>
<protein>
    <recommendedName>
        <fullName evidence="3">RING-type domain-containing protein</fullName>
    </recommendedName>
</protein>
<dbReference type="SUPFAM" id="SSF57850">
    <property type="entry name" value="RING/U-box"/>
    <property type="match status" value="1"/>
</dbReference>
<evidence type="ECO:0000256" key="2">
    <source>
        <dbReference type="SAM" id="MobiDB-lite"/>
    </source>
</evidence>
<feature type="compositionally biased region" description="Polar residues" evidence="2">
    <location>
        <begin position="172"/>
        <end position="182"/>
    </location>
</feature>
<organism evidence="4 5">
    <name type="scientific">Lepidopterella palustris CBS 459.81</name>
    <dbReference type="NCBI Taxonomy" id="1314670"/>
    <lineage>
        <taxon>Eukaryota</taxon>
        <taxon>Fungi</taxon>
        <taxon>Dikarya</taxon>
        <taxon>Ascomycota</taxon>
        <taxon>Pezizomycotina</taxon>
        <taxon>Dothideomycetes</taxon>
        <taxon>Pleosporomycetidae</taxon>
        <taxon>Mytilinidiales</taxon>
        <taxon>Argynnaceae</taxon>
        <taxon>Lepidopterella</taxon>
    </lineage>
</organism>
<gene>
    <name evidence="4" type="ORF">K432DRAFT_321429</name>
</gene>
<dbReference type="PROSITE" id="PS50089">
    <property type="entry name" value="ZF_RING_2"/>
    <property type="match status" value="1"/>
</dbReference>
<feature type="region of interest" description="Disordered" evidence="2">
    <location>
        <begin position="330"/>
        <end position="352"/>
    </location>
</feature>
<evidence type="ECO:0000313" key="5">
    <source>
        <dbReference type="Proteomes" id="UP000250266"/>
    </source>
</evidence>
<feature type="compositionally biased region" description="Pro residues" evidence="2">
    <location>
        <begin position="224"/>
        <end position="239"/>
    </location>
</feature>
<feature type="domain" description="RING-type" evidence="3">
    <location>
        <begin position="269"/>
        <end position="320"/>
    </location>
</feature>
<dbReference type="Proteomes" id="UP000250266">
    <property type="component" value="Unassembled WGS sequence"/>
</dbReference>
<dbReference type="InterPro" id="IPR039903">
    <property type="entry name" value="Zswim2"/>
</dbReference>
<feature type="compositionally biased region" description="Basic and acidic residues" evidence="2">
    <location>
        <begin position="131"/>
        <end position="147"/>
    </location>
</feature>
<feature type="region of interest" description="Disordered" evidence="2">
    <location>
        <begin position="117"/>
        <end position="258"/>
    </location>
</feature>
<feature type="compositionally biased region" description="Polar residues" evidence="2">
    <location>
        <begin position="189"/>
        <end position="210"/>
    </location>
</feature>
<dbReference type="OrthoDB" id="8062037at2759"/>
<dbReference type="PANTHER" id="PTHR21540">
    <property type="entry name" value="RING FINGER AND SWIM DOMAIN-CONTAINING PROTEIN 2"/>
    <property type="match status" value="1"/>
</dbReference>
<proteinExistence type="predicted"/>
<feature type="compositionally biased region" description="Pro residues" evidence="2">
    <location>
        <begin position="153"/>
        <end position="166"/>
    </location>
</feature>
<dbReference type="GO" id="GO:0061630">
    <property type="term" value="F:ubiquitin protein ligase activity"/>
    <property type="evidence" value="ECO:0007669"/>
    <property type="project" value="InterPro"/>
</dbReference>
<feature type="compositionally biased region" description="Basic and acidic residues" evidence="2">
    <location>
        <begin position="330"/>
        <end position="343"/>
    </location>
</feature>
<dbReference type="Gene3D" id="3.30.40.10">
    <property type="entry name" value="Zinc/RING finger domain, C3HC4 (zinc finger)"/>
    <property type="match status" value="1"/>
</dbReference>
<dbReference type="EMBL" id="KV744850">
    <property type="protein sequence ID" value="OCK83899.1"/>
    <property type="molecule type" value="Genomic_DNA"/>
</dbReference>
<dbReference type="GO" id="GO:0008270">
    <property type="term" value="F:zinc ion binding"/>
    <property type="evidence" value="ECO:0007669"/>
    <property type="project" value="UniProtKB-KW"/>
</dbReference>